<keyword evidence="8" id="KW-0677">Repeat</keyword>
<feature type="compositionally biased region" description="Basic and acidic residues" evidence="13">
    <location>
        <begin position="414"/>
        <end position="445"/>
    </location>
</feature>
<dbReference type="GO" id="GO:0030029">
    <property type="term" value="P:actin filament-based process"/>
    <property type="evidence" value="ECO:0007669"/>
    <property type="project" value="UniProtKB-ARBA"/>
</dbReference>
<dbReference type="EMBL" id="SMOL01000521">
    <property type="protein sequence ID" value="KAB2609736.1"/>
    <property type="molecule type" value="Genomic_DNA"/>
</dbReference>
<name>A0A5N5G2W6_9ROSA</name>
<dbReference type="SMART" id="SM00320">
    <property type="entry name" value="WD40"/>
    <property type="match status" value="7"/>
</dbReference>
<evidence type="ECO:0000256" key="1">
    <source>
        <dbReference type="ARBA" id="ARBA00004123"/>
    </source>
</evidence>
<keyword evidence="9" id="KW-0498">Mitosis</keyword>
<dbReference type="InterPro" id="IPR015943">
    <property type="entry name" value="WD40/YVTN_repeat-like_dom_sf"/>
</dbReference>
<organism evidence="15 16">
    <name type="scientific">Pyrus ussuriensis x Pyrus communis</name>
    <dbReference type="NCBI Taxonomy" id="2448454"/>
    <lineage>
        <taxon>Eukaryota</taxon>
        <taxon>Viridiplantae</taxon>
        <taxon>Streptophyta</taxon>
        <taxon>Embryophyta</taxon>
        <taxon>Tracheophyta</taxon>
        <taxon>Spermatophyta</taxon>
        <taxon>Magnoliopsida</taxon>
        <taxon>eudicotyledons</taxon>
        <taxon>Gunneridae</taxon>
        <taxon>Pentapetalae</taxon>
        <taxon>rosids</taxon>
        <taxon>fabids</taxon>
        <taxon>Rosales</taxon>
        <taxon>Rosaceae</taxon>
        <taxon>Amygdaloideae</taxon>
        <taxon>Maleae</taxon>
        <taxon>Pyrus</taxon>
    </lineage>
</organism>
<evidence type="ECO:0000256" key="5">
    <source>
        <dbReference type="ARBA" id="ARBA00021612"/>
    </source>
</evidence>
<comment type="subcellular location">
    <subcellularLocation>
        <location evidence="1">Nucleus</location>
    </subcellularLocation>
</comment>
<dbReference type="PROSITE" id="PS00678">
    <property type="entry name" value="WD_REPEATS_1"/>
    <property type="match status" value="1"/>
</dbReference>
<feature type="compositionally biased region" description="Polar residues" evidence="13">
    <location>
        <begin position="884"/>
        <end position="906"/>
    </location>
</feature>
<evidence type="ECO:0000256" key="2">
    <source>
        <dbReference type="ARBA" id="ARBA00004906"/>
    </source>
</evidence>
<dbReference type="FunFam" id="2.130.10.10:FF:000025">
    <property type="entry name" value="FIZZY-related 2 isoform 1"/>
    <property type="match status" value="1"/>
</dbReference>
<feature type="region of interest" description="Disordered" evidence="13">
    <location>
        <begin position="470"/>
        <end position="489"/>
    </location>
</feature>
<evidence type="ECO:0000256" key="12">
    <source>
        <dbReference type="PROSITE-ProRule" id="PRU00221"/>
    </source>
</evidence>
<feature type="repeat" description="WD" evidence="12">
    <location>
        <begin position="1105"/>
        <end position="1149"/>
    </location>
</feature>
<dbReference type="CDD" id="cd10211">
    <property type="entry name" value="ASKHA_NBD_Arp5"/>
    <property type="match status" value="1"/>
</dbReference>
<evidence type="ECO:0000256" key="11">
    <source>
        <dbReference type="ARBA" id="ARBA00023306"/>
    </source>
</evidence>
<dbReference type="PROSITE" id="PS50294">
    <property type="entry name" value="WD_REPEATS_REGION"/>
    <property type="match status" value="1"/>
</dbReference>
<evidence type="ECO:0000256" key="8">
    <source>
        <dbReference type="ARBA" id="ARBA00022737"/>
    </source>
</evidence>
<feature type="compositionally biased region" description="Basic residues" evidence="13">
    <location>
        <begin position="912"/>
        <end position="921"/>
    </location>
</feature>
<accession>A0A5N5G2W6</accession>
<dbReference type="InterPro" id="IPR004000">
    <property type="entry name" value="Actin"/>
</dbReference>
<dbReference type="SUPFAM" id="SSF50978">
    <property type="entry name" value="WD40 repeat-like"/>
    <property type="match status" value="1"/>
</dbReference>
<dbReference type="GO" id="GO:0051301">
    <property type="term" value="P:cell division"/>
    <property type="evidence" value="ECO:0007669"/>
    <property type="project" value="UniProtKB-KW"/>
</dbReference>
<evidence type="ECO:0000256" key="4">
    <source>
        <dbReference type="ARBA" id="ARBA00006445"/>
    </source>
</evidence>
<dbReference type="InterPro" id="IPR036322">
    <property type="entry name" value="WD40_repeat_dom_sf"/>
</dbReference>
<evidence type="ECO:0000256" key="3">
    <source>
        <dbReference type="ARBA" id="ARBA00006021"/>
    </source>
</evidence>
<feature type="repeat" description="WD" evidence="12">
    <location>
        <begin position="1193"/>
        <end position="1226"/>
    </location>
</feature>
<protein>
    <recommendedName>
        <fullName evidence="5">Actin-related protein 5</fullName>
    </recommendedName>
</protein>
<dbReference type="AlphaFoldDB" id="A0A5N5G2W6"/>
<feature type="region of interest" description="Disordered" evidence="13">
    <location>
        <begin position="787"/>
        <end position="807"/>
    </location>
</feature>
<dbReference type="InterPro" id="IPR019775">
    <property type="entry name" value="WD40_repeat_CS"/>
</dbReference>
<reference evidence="15 16" key="1">
    <citation type="submission" date="2019-09" db="EMBL/GenBank/DDBJ databases">
        <authorList>
            <person name="Ou C."/>
        </authorList>
    </citation>
    <scope>NUCLEOTIDE SEQUENCE [LARGE SCALE GENOMIC DNA]</scope>
    <source>
        <strain evidence="15">S2</strain>
        <tissue evidence="15">Leaf</tissue>
    </source>
</reference>
<evidence type="ECO:0000313" key="16">
    <source>
        <dbReference type="Proteomes" id="UP000327157"/>
    </source>
</evidence>
<comment type="caution">
    <text evidence="15">The sequence shown here is derived from an EMBL/GenBank/DDBJ whole genome shotgun (WGS) entry which is preliminary data.</text>
</comment>
<dbReference type="InterPro" id="IPR043129">
    <property type="entry name" value="ATPase_NBD"/>
</dbReference>
<dbReference type="InterPro" id="IPR001680">
    <property type="entry name" value="WD40_rpt"/>
</dbReference>
<dbReference type="GO" id="GO:0010997">
    <property type="term" value="F:anaphase-promoting complex binding"/>
    <property type="evidence" value="ECO:0007669"/>
    <property type="project" value="InterPro"/>
</dbReference>
<dbReference type="GO" id="GO:0005680">
    <property type="term" value="C:anaphase-promoting complex"/>
    <property type="evidence" value="ECO:0007669"/>
    <property type="project" value="TreeGrafter"/>
</dbReference>
<evidence type="ECO:0000313" key="15">
    <source>
        <dbReference type="EMBL" id="KAB2609736.1"/>
    </source>
</evidence>
<dbReference type="FunFam" id="3.30.420.40:FF:000048">
    <property type="entry name" value="ARP5 actin-related protein 5 homolog"/>
    <property type="match status" value="1"/>
</dbReference>
<dbReference type="SMART" id="SM00268">
    <property type="entry name" value="ACTIN"/>
    <property type="match status" value="1"/>
</dbReference>
<dbReference type="Gene3D" id="3.30.420.40">
    <property type="match status" value="4"/>
</dbReference>
<comment type="similarity">
    <text evidence="4">Belongs to the WD repeat CDC20/Fizzy family.</text>
</comment>
<dbReference type="Proteomes" id="UP000327157">
    <property type="component" value="Unassembled WGS sequence"/>
</dbReference>
<dbReference type="OrthoDB" id="7340501at2759"/>
<keyword evidence="16" id="KW-1185">Reference proteome</keyword>
<evidence type="ECO:0000256" key="10">
    <source>
        <dbReference type="ARBA" id="ARBA00023242"/>
    </source>
</evidence>
<feature type="compositionally biased region" description="Basic and acidic residues" evidence="13">
    <location>
        <begin position="364"/>
        <end position="379"/>
    </location>
</feature>
<dbReference type="InterPro" id="IPR056150">
    <property type="entry name" value="WD40_CDC20-Fz"/>
</dbReference>
<evidence type="ECO:0000256" key="9">
    <source>
        <dbReference type="ARBA" id="ARBA00022776"/>
    </source>
</evidence>
<dbReference type="InterPro" id="IPR033010">
    <property type="entry name" value="Cdc20/Fizzy"/>
</dbReference>
<keyword evidence="6 12" id="KW-0853">WD repeat</keyword>
<proteinExistence type="inferred from homology"/>
<dbReference type="Gene3D" id="2.130.10.10">
    <property type="entry name" value="YVTN repeat-like/Quinoprotein amine dehydrogenase"/>
    <property type="match status" value="1"/>
</dbReference>
<dbReference type="PANTHER" id="PTHR19918:SF36">
    <property type="entry name" value="PROTEIN FIZZY-RELATED 3"/>
    <property type="match status" value="1"/>
</dbReference>
<dbReference type="GO" id="GO:0016567">
    <property type="term" value="P:protein ubiquitination"/>
    <property type="evidence" value="ECO:0007669"/>
    <property type="project" value="UniProtKB-UniPathway"/>
</dbReference>
<comment type="similarity">
    <text evidence="3">Belongs to the actin family. ARP5 subfamily.</text>
</comment>
<comment type="pathway">
    <text evidence="2">Protein modification; protein ubiquitination.</text>
</comment>
<dbReference type="Gene3D" id="2.30.36.70">
    <property type="entry name" value="Actin, Chain A, domain 2"/>
    <property type="match status" value="1"/>
</dbReference>
<evidence type="ECO:0000256" key="7">
    <source>
        <dbReference type="ARBA" id="ARBA00022618"/>
    </source>
</evidence>
<dbReference type="GO" id="GO:1990757">
    <property type="term" value="F:ubiquitin ligase activator activity"/>
    <property type="evidence" value="ECO:0007669"/>
    <property type="project" value="TreeGrafter"/>
</dbReference>
<evidence type="ECO:0000256" key="6">
    <source>
        <dbReference type="ARBA" id="ARBA00022574"/>
    </source>
</evidence>
<sequence>MPFISKIQRQSDYRRFPSSTPIVIDNGASYFRIGWAGEAEPRVIFRNIVQRPRHKATGETVTIVGDHDPALLKYFDCTRSGPRSAFDNNVVFQFEIMEYILDFAFDRLGANGSQIDHPILITECVCNPFHSRSKMAELLFETYGVPSIAYGVDAAFSYKYNQQHGVCDKDGLAICPGFTTTHVIPFIDGEPDYKGSCRTNIGGYHITDYMKQLLSLKYPHHMARLTWEKVEDLKMEHCYIAPDYVSEARLFQRGAKEAEDKTRMWQLPWVPPPTEEPPSEEEIARKAAIKEKQGQRLREMAEAKRSSRINELENESHGLEFLLKQLEQVEEPDIPSFLSATGYVSKKEVESALVKVRQSLLKTKGEPKGEQAELDEKTDPAGSERFPLLNIPDNMLTSEQLKEKKRQLFLKTTSEGRQRAKQKRHEEELEREKRNQQDEKKRLENPEVYLEQLHAKYKDLSEKVEQRKRLKTNGGGHTNGNNFSGNVGRGERLNAAQRERMRLLTTAAFDRGKGEDTFGAKDEDWQLYKLMSKDNDDDDEGPDVDEAELARLSSRLKEVDPTFVPKPDIANPQSAEAPKFRPLTQEDFQIVFGVERFRCPEVLFCPNWIGIDQAGLDEMAGVSLRRLPTKGQELEERLTSSIFMTGGSSLFPGMSERLEAGIRMIRPCGSPIRIVKALDPILDAWRGASAYAAASHFPTQTFSKEDYYEKGEDCVRRYQFRYMISLHSSDPATQQLLRQATKNRIQQNPAMESPQTRKSGLNLPSGMSETLLRLDSVSGSFRAVSSLSASPGSCRAISNLSSPSKSSTCSDRFIPCRSSSRLHTFGLNEKASPVKEGGNEAYARLLKSELFGSDFGSFSPAGGGGGGAASPMSPSKNMLRFKTENSGPNSPYSPSLLRNDSGFSSETTPPKPPRKVPKTPHKVLDAPSLQDDFYLNLVDWSSQNVLAVGLGTSVYLWSASNSKVTKLCDLGPNDGVCSVQWTREGSYLSIGTSLGRVQVWDGTQCKRVRTMGGHQTRTGVLAWNSRILASGSRDRNILQHDLRVPDNYISKLVGHKSEVCGLKWSNDDRELASGGNDNQSMAYLVACGEQLLVWNQQSQQPALRLTEHTAAVKAIAWSPHQSGLLASGGGTADRCIRFWNTTNGHQLNSIDTGSQVCNLAWSKNVNEIVSTHGYSQNQIMVWKYPSMGKVANLTGHSMRVLYLAMSPDGQTIVTGAGDETLRFWNVFPSVKTHTSVKDTGLWSLGRTQIR</sequence>
<feature type="region of interest" description="Disordered" evidence="13">
    <location>
        <begin position="364"/>
        <end position="387"/>
    </location>
</feature>
<dbReference type="FunFam" id="3.30.420.40:FF:000058">
    <property type="entry name" value="Putative actin-related protein 5"/>
    <property type="match status" value="1"/>
</dbReference>
<dbReference type="PROSITE" id="PS50082">
    <property type="entry name" value="WD_REPEATS_2"/>
    <property type="match status" value="2"/>
</dbReference>
<feature type="domain" description="CDC20/Fizzy WD40" evidence="14">
    <location>
        <begin position="924"/>
        <end position="1224"/>
    </location>
</feature>
<evidence type="ECO:0000256" key="13">
    <source>
        <dbReference type="SAM" id="MobiDB-lite"/>
    </source>
</evidence>
<dbReference type="Gene3D" id="3.90.640.10">
    <property type="entry name" value="Actin, Chain A, domain 4"/>
    <property type="match status" value="2"/>
</dbReference>
<keyword evidence="7" id="KW-0132">Cell division</keyword>
<dbReference type="GO" id="GO:0031145">
    <property type="term" value="P:anaphase-promoting complex-dependent catabolic process"/>
    <property type="evidence" value="ECO:0007669"/>
    <property type="project" value="TreeGrafter"/>
</dbReference>
<dbReference type="Pfam" id="PF24807">
    <property type="entry name" value="WD40_CDC20-Fz"/>
    <property type="match status" value="1"/>
</dbReference>
<reference evidence="15 16" key="2">
    <citation type="submission" date="2019-11" db="EMBL/GenBank/DDBJ databases">
        <title>A de novo genome assembly of a pear dwarfing rootstock.</title>
        <authorList>
            <person name="Wang F."/>
            <person name="Wang J."/>
            <person name="Li S."/>
            <person name="Zhang Y."/>
            <person name="Fang M."/>
            <person name="Ma L."/>
            <person name="Zhao Y."/>
            <person name="Jiang S."/>
        </authorList>
    </citation>
    <scope>NUCLEOTIDE SEQUENCE [LARGE SCALE GENOMIC DNA]</scope>
    <source>
        <strain evidence="15">S2</strain>
        <tissue evidence="15">Leaf</tissue>
    </source>
</reference>
<keyword evidence="11" id="KW-0131">Cell cycle</keyword>
<gene>
    <name evidence="15" type="ORF">D8674_041947</name>
</gene>
<dbReference type="GO" id="GO:1905786">
    <property type="term" value="P:positive regulation of anaphase-promoting complex-dependent catabolic process"/>
    <property type="evidence" value="ECO:0007669"/>
    <property type="project" value="TreeGrafter"/>
</dbReference>
<evidence type="ECO:0000259" key="14">
    <source>
        <dbReference type="Pfam" id="PF24807"/>
    </source>
</evidence>
<feature type="region of interest" description="Disordered" evidence="13">
    <location>
        <begin position="862"/>
        <end position="921"/>
    </location>
</feature>
<dbReference type="Pfam" id="PF00022">
    <property type="entry name" value="Actin"/>
    <property type="match status" value="2"/>
</dbReference>
<dbReference type="FunFam" id="3.90.640.10:FF:000034">
    <property type="entry name" value="Actin-related protein 5"/>
    <property type="match status" value="1"/>
</dbReference>
<dbReference type="FunFam" id="3.30.420.40:FF:000194">
    <property type="entry name" value="Actin-related protein 5"/>
    <property type="match status" value="1"/>
</dbReference>
<dbReference type="PANTHER" id="PTHR19918">
    <property type="entry name" value="CELL DIVISION CYCLE 20 CDC20 FIZZY -RELATED"/>
    <property type="match status" value="1"/>
</dbReference>
<feature type="region of interest" description="Disordered" evidence="13">
    <location>
        <begin position="409"/>
        <end position="445"/>
    </location>
</feature>
<feature type="compositionally biased region" description="Polar residues" evidence="13">
    <location>
        <begin position="745"/>
        <end position="759"/>
    </location>
</feature>
<dbReference type="SUPFAM" id="SSF53067">
    <property type="entry name" value="Actin-like ATPase domain"/>
    <property type="match status" value="2"/>
</dbReference>
<feature type="region of interest" description="Disordered" evidence="13">
    <location>
        <begin position="745"/>
        <end position="765"/>
    </location>
</feature>
<dbReference type="UniPathway" id="UPA00143"/>
<keyword evidence="10" id="KW-0539">Nucleus</keyword>